<dbReference type="InterPro" id="IPR036116">
    <property type="entry name" value="FN3_sf"/>
</dbReference>
<keyword evidence="6" id="KW-1185">Reference proteome</keyword>
<dbReference type="InterPro" id="IPR013783">
    <property type="entry name" value="Ig-like_fold"/>
</dbReference>
<organism evidence="2 6">
    <name type="scientific">Araneus ventricosus</name>
    <name type="common">Orbweaver spider</name>
    <name type="synonym">Epeira ventricosa</name>
    <dbReference type="NCBI Taxonomy" id="182803"/>
    <lineage>
        <taxon>Eukaryota</taxon>
        <taxon>Metazoa</taxon>
        <taxon>Ecdysozoa</taxon>
        <taxon>Arthropoda</taxon>
        <taxon>Chelicerata</taxon>
        <taxon>Arachnida</taxon>
        <taxon>Araneae</taxon>
        <taxon>Araneomorphae</taxon>
        <taxon>Entelegynae</taxon>
        <taxon>Araneoidea</taxon>
        <taxon>Araneidae</taxon>
        <taxon>Araneus</taxon>
    </lineage>
</organism>
<dbReference type="EMBL" id="BGPR01210530">
    <property type="protein sequence ID" value="GBN40648.1"/>
    <property type="molecule type" value="Genomic_DNA"/>
</dbReference>
<sequence length="103" mass="11658">MELPTSLSKVSQKWDSFEIEWKGPEKGWLPTFYNVKVCSKQAASDCSDHSELRNQMNFVAGQLSEFTAYDVTVQAVLQPIDVITSAKTTVYTCWYILANDSHC</sequence>
<dbReference type="EMBL" id="BGPR01210514">
    <property type="protein sequence ID" value="GBN40607.1"/>
    <property type="molecule type" value="Genomic_DNA"/>
</dbReference>
<comment type="caution">
    <text evidence="2">The sequence shown here is derived from an EMBL/GenBank/DDBJ whole genome shotgun (WGS) entry which is preliminary data.</text>
</comment>
<feature type="domain" description="Fibronectin type-III" evidence="1">
    <location>
        <begin position="3"/>
        <end position="95"/>
    </location>
</feature>
<dbReference type="AlphaFoldDB" id="A0A4Y2NRE6"/>
<dbReference type="InterPro" id="IPR003961">
    <property type="entry name" value="FN3_dom"/>
</dbReference>
<evidence type="ECO:0000313" key="3">
    <source>
        <dbReference type="EMBL" id="GBN40630.1"/>
    </source>
</evidence>
<evidence type="ECO:0000313" key="6">
    <source>
        <dbReference type="Proteomes" id="UP000499080"/>
    </source>
</evidence>
<dbReference type="Gene3D" id="2.60.40.10">
    <property type="entry name" value="Immunoglobulins"/>
    <property type="match status" value="1"/>
</dbReference>
<name>A0A4Y2NRE6_ARAVE</name>
<dbReference type="CDD" id="cd00063">
    <property type="entry name" value="FN3"/>
    <property type="match status" value="1"/>
</dbReference>
<evidence type="ECO:0000313" key="4">
    <source>
        <dbReference type="EMBL" id="GBN40648.1"/>
    </source>
</evidence>
<evidence type="ECO:0000313" key="5">
    <source>
        <dbReference type="EMBL" id="GBN40853.1"/>
    </source>
</evidence>
<evidence type="ECO:0000313" key="2">
    <source>
        <dbReference type="EMBL" id="GBN40607.1"/>
    </source>
</evidence>
<dbReference type="SUPFAM" id="SSF49265">
    <property type="entry name" value="Fibronectin type III"/>
    <property type="match status" value="1"/>
</dbReference>
<protein>
    <recommendedName>
        <fullName evidence="1">Fibronectin type-III domain-containing protein</fullName>
    </recommendedName>
</protein>
<dbReference type="Proteomes" id="UP000499080">
    <property type="component" value="Unassembled WGS sequence"/>
</dbReference>
<reference evidence="2 6" key="1">
    <citation type="journal article" date="2019" name="Sci. Rep.">
        <title>Orb-weaving spider Araneus ventricosus genome elucidates the spidroin gene catalogue.</title>
        <authorList>
            <person name="Kono N."/>
            <person name="Nakamura H."/>
            <person name="Ohtoshi R."/>
            <person name="Moran D.A.P."/>
            <person name="Shinohara A."/>
            <person name="Yoshida Y."/>
            <person name="Fujiwara M."/>
            <person name="Mori M."/>
            <person name="Tomita M."/>
            <person name="Arakawa K."/>
        </authorList>
    </citation>
    <scope>NUCLEOTIDE SEQUENCE [LARGE SCALE GENOMIC DNA]</scope>
</reference>
<dbReference type="OrthoDB" id="6436784at2759"/>
<proteinExistence type="predicted"/>
<evidence type="ECO:0000259" key="1">
    <source>
        <dbReference type="PROSITE" id="PS50853"/>
    </source>
</evidence>
<dbReference type="PROSITE" id="PS50853">
    <property type="entry name" value="FN3"/>
    <property type="match status" value="1"/>
</dbReference>
<dbReference type="EMBL" id="BGPR01210522">
    <property type="protein sequence ID" value="GBN40630.1"/>
    <property type="molecule type" value="Genomic_DNA"/>
</dbReference>
<accession>A0A4Y2NRE6</accession>
<dbReference type="EMBL" id="BGPR01210608">
    <property type="protein sequence ID" value="GBN40853.1"/>
    <property type="molecule type" value="Genomic_DNA"/>
</dbReference>
<gene>
    <name evidence="3" type="ORF">AVEN_114487_1</name>
    <name evidence="5" type="ORF">AVEN_125483_1</name>
    <name evidence="4" type="ORF">AVEN_134185_1</name>
    <name evidence="2" type="ORF">AVEN_74166_1</name>
</gene>